<dbReference type="OrthoDB" id="10589526at2759"/>
<accession>A0A0V1FCU4</accession>
<proteinExistence type="predicted"/>
<dbReference type="Proteomes" id="UP000054995">
    <property type="component" value="Unassembled WGS sequence"/>
</dbReference>
<gene>
    <name evidence="1" type="ORF">T4D_12047</name>
</gene>
<dbReference type="EMBL" id="JYDT01000132">
    <property type="protein sequence ID" value="KRY83772.1"/>
    <property type="molecule type" value="Genomic_DNA"/>
</dbReference>
<evidence type="ECO:0000313" key="1">
    <source>
        <dbReference type="EMBL" id="KRY83772.1"/>
    </source>
</evidence>
<reference evidence="1 2" key="1">
    <citation type="submission" date="2015-01" db="EMBL/GenBank/DDBJ databases">
        <title>Evolution of Trichinella species and genotypes.</title>
        <authorList>
            <person name="Korhonen P.K."/>
            <person name="Edoardo P."/>
            <person name="Giuseppe L.R."/>
            <person name="Gasser R.B."/>
        </authorList>
    </citation>
    <scope>NUCLEOTIDE SEQUENCE [LARGE SCALE GENOMIC DNA]</scope>
    <source>
        <strain evidence="1">ISS470</strain>
    </source>
</reference>
<dbReference type="AlphaFoldDB" id="A0A0V1FCU4"/>
<evidence type="ECO:0000313" key="2">
    <source>
        <dbReference type="Proteomes" id="UP000054995"/>
    </source>
</evidence>
<organism evidence="1 2">
    <name type="scientific">Trichinella pseudospiralis</name>
    <name type="common">Parasitic roundworm</name>
    <dbReference type="NCBI Taxonomy" id="6337"/>
    <lineage>
        <taxon>Eukaryota</taxon>
        <taxon>Metazoa</taxon>
        <taxon>Ecdysozoa</taxon>
        <taxon>Nematoda</taxon>
        <taxon>Enoplea</taxon>
        <taxon>Dorylaimia</taxon>
        <taxon>Trichinellida</taxon>
        <taxon>Trichinellidae</taxon>
        <taxon>Trichinella</taxon>
    </lineage>
</organism>
<protein>
    <submittedName>
        <fullName evidence="1">Uncharacterized protein</fullName>
    </submittedName>
</protein>
<name>A0A0V1FCU4_TRIPS</name>
<sequence length="251" mass="27929">MLVVDEPQVDPGQWAVLFVFGLLGADRAQGEGEVRGQRYARDRQVELEQLVPTQRVRGNWRGAAHAQRVRTEKHARIHIYRVEAAHIDTVSAHDFDSQARVHVPHADGAGQTVAGRGGRLPLDVAGHKRSRRRLLFGQLALLHQHHAHQSLTTPQAFGDVLVVDQCHVTQEVQPPAGAFQDVRRLVDFTAGHRRCPGAVAQPPQAQQCLADHVAGLGHGWHFHRDLLPVAFGRRRRANTAGLYPHAEKQQR</sequence>
<comment type="caution">
    <text evidence="1">The sequence shown here is derived from an EMBL/GenBank/DDBJ whole genome shotgun (WGS) entry which is preliminary data.</text>
</comment>
<keyword evidence="2" id="KW-1185">Reference proteome</keyword>